<dbReference type="CDD" id="cd00093">
    <property type="entry name" value="HTH_XRE"/>
    <property type="match status" value="1"/>
</dbReference>
<dbReference type="SMART" id="SM00530">
    <property type="entry name" value="HTH_XRE"/>
    <property type="match status" value="1"/>
</dbReference>
<dbReference type="InterPro" id="IPR001387">
    <property type="entry name" value="Cro/C1-type_HTH"/>
</dbReference>
<evidence type="ECO:0000259" key="1">
    <source>
        <dbReference type="PROSITE" id="PS50943"/>
    </source>
</evidence>
<comment type="caution">
    <text evidence="2">The sequence shown here is derived from an EMBL/GenBank/DDBJ whole genome shotgun (WGS) entry which is preliminary data.</text>
</comment>
<dbReference type="EMBL" id="JBHSON010000031">
    <property type="protein sequence ID" value="MFC5748353.1"/>
    <property type="molecule type" value="Genomic_DNA"/>
</dbReference>
<name>A0ABW1A1C2_9ACTN</name>
<proteinExistence type="predicted"/>
<accession>A0ABW1A1C2</accession>
<organism evidence="2 3">
    <name type="scientific">Actinomadura rugatobispora</name>
    <dbReference type="NCBI Taxonomy" id="1994"/>
    <lineage>
        <taxon>Bacteria</taxon>
        <taxon>Bacillati</taxon>
        <taxon>Actinomycetota</taxon>
        <taxon>Actinomycetes</taxon>
        <taxon>Streptosporangiales</taxon>
        <taxon>Thermomonosporaceae</taxon>
        <taxon>Actinomadura</taxon>
    </lineage>
</organism>
<dbReference type="Gene3D" id="1.10.260.40">
    <property type="entry name" value="lambda repressor-like DNA-binding domains"/>
    <property type="match status" value="1"/>
</dbReference>
<dbReference type="Pfam" id="PF19054">
    <property type="entry name" value="DUF5753"/>
    <property type="match status" value="1"/>
</dbReference>
<gene>
    <name evidence="2" type="ORF">ACFPZN_22255</name>
</gene>
<protein>
    <submittedName>
        <fullName evidence="2">Helix-turn-helix domain-containing protein</fullName>
    </submittedName>
</protein>
<dbReference type="RefSeq" id="WP_378284010.1">
    <property type="nucleotide sequence ID" value="NZ_JBHSON010000031.1"/>
</dbReference>
<dbReference type="InterPro" id="IPR043917">
    <property type="entry name" value="DUF5753"/>
</dbReference>
<dbReference type="PROSITE" id="PS50943">
    <property type="entry name" value="HTH_CROC1"/>
    <property type="match status" value="1"/>
</dbReference>
<evidence type="ECO:0000313" key="3">
    <source>
        <dbReference type="Proteomes" id="UP001596074"/>
    </source>
</evidence>
<feature type="domain" description="HTH cro/C1-type" evidence="1">
    <location>
        <begin position="18"/>
        <end position="72"/>
    </location>
</feature>
<reference evidence="3" key="1">
    <citation type="journal article" date="2019" name="Int. J. Syst. Evol. Microbiol.">
        <title>The Global Catalogue of Microorganisms (GCM) 10K type strain sequencing project: providing services to taxonomists for standard genome sequencing and annotation.</title>
        <authorList>
            <consortium name="The Broad Institute Genomics Platform"/>
            <consortium name="The Broad Institute Genome Sequencing Center for Infectious Disease"/>
            <person name="Wu L."/>
            <person name="Ma J."/>
        </authorList>
    </citation>
    <scope>NUCLEOTIDE SEQUENCE [LARGE SCALE GENOMIC DNA]</scope>
    <source>
        <strain evidence="3">KCTC 42087</strain>
    </source>
</reference>
<dbReference type="InterPro" id="IPR010982">
    <property type="entry name" value="Lambda_DNA-bd_dom_sf"/>
</dbReference>
<sequence>MASDQGPIVQSALLRGELVRLRKEKGMTQEQVARALEWSPSKLIRVEGGKNAITRTDLQALLLTYDVTSESKQERMQELARGARESAWWSTYKGEVSDDFLNFVGYAAGASYIRHFHNSIVPGLLQTREYAEVFSTGLVSQIIRARNVRMRIQRQEELAKREVPPKQHYILDEAVIRRHVGIKTDPAIMPRQLTRIADEAEQKDDMTVRVIPFSAGAHLGVYGPFTVLEFEGGLGDVLYMEGMTGPSSLITGDDQRVADYRDNFEVLLDEALSPEKSVQLLRETAEEMMT</sequence>
<evidence type="ECO:0000313" key="2">
    <source>
        <dbReference type="EMBL" id="MFC5748353.1"/>
    </source>
</evidence>
<keyword evidence="3" id="KW-1185">Reference proteome</keyword>
<dbReference type="SUPFAM" id="SSF47413">
    <property type="entry name" value="lambda repressor-like DNA-binding domains"/>
    <property type="match status" value="1"/>
</dbReference>
<dbReference type="Proteomes" id="UP001596074">
    <property type="component" value="Unassembled WGS sequence"/>
</dbReference>
<dbReference type="Pfam" id="PF13560">
    <property type="entry name" value="HTH_31"/>
    <property type="match status" value="1"/>
</dbReference>